<dbReference type="EMBL" id="JBHSHC010000140">
    <property type="protein sequence ID" value="MFC4769614.1"/>
    <property type="molecule type" value="Genomic_DNA"/>
</dbReference>
<comment type="caution">
    <text evidence="2">The sequence shown here is derived from an EMBL/GenBank/DDBJ whole genome shotgun (WGS) entry which is preliminary data.</text>
</comment>
<gene>
    <name evidence="2" type="ORF">ACFO8Q_20005</name>
</gene>
<feature type="domain" description="Inner membrane protein YgaP-like transmembrane" evidence="1">
    <location>
        <begin position="3"/>
        <end position="69"/>
    </location>
</feature>
<sequence length="92" mass="10239">MIKQNVGTWDAYMRITGGLIGLAYGIRRSLRRDDALSALLIMASAIKVAEGVTRVCPMMHALGIATTEQQIRPEMYDDPADYDQDEFIPAYS</sequence>
<dbReference type="Proteomes" id="UP001596002">
    <property type="component" value="Unassembled WGS sequence"/>
</dbReference>
<name>A0ABV9Q735_9BACL</name>
<dbReference type="RefSeq" id="WP_380028339.1">
    <property type="nucleotide sequence ID" value="NZ_JBHSHC010000140.1"/>
</dbReference>
<evidence type="ECO:0000313" key="2">
    <source>
        <dbReference type="EMBL" id="MFC4769614.1"/>
    </source>
</evidence>
<evidence type="ECO:0000313" key="3">
    <source>
        <dbReference type="Proteomes" id="UP001596002"/>
    </source>
</evidence>
<reference evidence="3" key="1">
    <citation type="journal article" date="2019" name="Int. J. Syst. Evol. Microbiol.">
        <title>The Global Catalogue of Microorganisms (GCM) 10K type strain sequencing project: providing services to taxonomists for standard genome sequencing and annotation.</title>
        <authorList>
            <consortium name="The Broad Institute Genomics Platform"/>
            <consortium name="The Broad Institute Genome Sequencing Center for Infectious Disease"/>
            <person name="Wu L."/>
            <person name="Ma J."/>
        </authorList>
    </citation>
    <scope>NUCLEOTIDE SEQUENCE [LARGE SCALE GENOMIC DNA]</scope>
    <source>
        <strain evidence="3">WYCCWR 12678</strain>
    </source>
</reference>
<dbReference type="InterPro" id="IPR021309">
    <property type="entry name" value="YgaP-like_TM"/>
</dbReference>
<dbReference type="Pfam" id="PF11127">
    <property type="entry name" value="YgaP-like_TM"/>
    <property type="match status" value="1"/>
</dbReference>
<organism evidence="2 3">
    <name type="scientific">Effusibacillus consociatus</name>
    <dbReference type="NCBI Taxonomy" id="1117041"/>
    <lineage>
        <taxon>Bacteria</taxon>
        <taxon>Bacillati</taxon>
        <taxon>Bacillota</taxon>
        <taxon>Bacilli</taxon>
        <taxon>Bacillales</taxon>
        <taxon>Alicyclobacillaceae</taxon>
        <taxon>Effusibacillus</taxon>
    </lineage>
</organism>
<keyword evidence="3" id="KW-1185">Reference proteome</keyword>
<proteinExistence type="predicted"/>
<evidence type="ECO:0000259" key="1">
    <source>
        <dbReference type="Pfam" id="PF11127"/>
    </source>
</evidence>
<protein>
    <submittedName>
        <fullName evidence="2">DUF2892 domain-containing protein</fullName>
    </submittedName>
</protein>
<accession>A0ABV9Q735</accession>